<dbReference type="InterPro" id="IPR008030">
    <property type="entry name" value="NmrA-like"/>
</dbReference>
<evidence type="ECO:0000256" key="1">
    <source>
        <dbReference type="ARBA" id="ARBA00022857"/>
    </source>
</evidence>
<comment type="caution">
    <text evidence="4">The sequence shown here is derived from an EMBL/GenBank/DDBJ whole genome shotgun (WGS) entry which is preliminary data.</text>
</comment>
<dbReference type="Gene3D" id="3.90.25.10">
    <property type="entry name" value="UDP-galactose 4-epimerase, domain 1"/>
    <property type="match status" value="1"/>
</dbReference>
<feature type="domain" description="NmrA-like" evidence="3">
    <location>
        <begin position="24"/>
        <end position="256"/>
    </location>
</feature>
<dbReference type="Gene3D" id="3.40.50.720">
    <property type="entry name" value="NAD(P)-binding Rossmann-like Domain"/>
    <property type="match status" value="1"/>
</dbReference>
<sequence length="322" mass="34380">MRSFVRAGRGPGLTEENYNTMTTASKIFVAGATGLLGGQIVSNLLDRGASVRALVRPGTDGDKKAALTALQARGLELVEGDITDPVEKLAAAIGDATTVVSAIQGGPDLIIDGQVNLVRAAEQAGARRFIPSDFAIDITKLDDEDNVMIGWRRKAAAAYGDTSLDVISVLNGAFYEVMIGFMGLVDWEAGTVSHWGDPDQPLDMTSVPDTAAFTAAVALDPEAKGTQRFAGEVLSMRQFHQTLERATGRGLTLKNLGTADELRAEITRKAAATQNPFEYVGLQYQWCMVTGKAKFDNVDNAKYPQVKPGSLEDFVRQAAPKA</sequence>
<dbReference type="Proteomes" id="UP000646738">
    <property type="component" value="Unassembled WGS sequence"/>
</dbReference>
<gene>
    <name evidence="4" type="ORF">Srubr_38850</name>
</gene>
<protein>
    <recommendedName>
        <fullName evidence="3">NmrA-like domain-containing protein</fullName>
    </recommendedName>
</protein>
<accession>A0ABQ3RDW4</accession>
<dbReference type="EMBL" id="BNEA01000015">
    <property type="protein sequence ID" value="GHI54039.1"/>
    <property type="molecule type" value="Genomic_DNA"/>
</dbReference>
<dbReference type="InterPro" id="IPR036291">
    <property type="entry name" value="NAD(P)-bd_dom_sf"/>
</dbReference>
<keyword evidence="1" id="KW-0521">NADP</keyword>
<evidence type="ECO:0000259" key="3">
    <source>
        <dbReference type="Pfam" id="PF05368"/>
    </source>
</evidence>
<keyword evidence="5" id="KW-1185">Reference proteome</keyword>
<dbReference type="PANTHER" id="PTHR47706">
    <property type="entry name" value="NMRA-LIKE FAMILY PROTEIN"/>
    <property type="match status" value="1"/>
</dbReference>
<dbReference type="PANTHER" id="PTHR47706:SF9">
    <property type="entry name" value="NMRA-LIKE DOMAIN-CONTAINING PROTEIN-RELATED"/>
    <property type="match status" value="1"/>
</dbReference>
<dbReference type="Pfam" id="PF05368">
    <property type="entry name" value="NmrA"/>
    <property type="match status" value="1"/>
</dbReference>
<proteinExistence type="predicted"/>
<reference evidence="5" key="1">
    <citation type="submission" date="2023-07" db="EMBL/GenBank/DDBJ databases">
        <title>Whole genome shotgun sequence of Streptomyces achromogenes subsp. rubradiris NBRC 14000.</title>
        <authorList>
            <person name="Komaki H."/>
            <person name="Tamura T."/>
        </authorList>
    </citation>
    <scope>NUCLEOTIDE SEQUENCE [LARGE SCALE GENOMIC DNA]</scope>
    <source>
        <strain evidence="5">NBRC 14000</strain>
    </source>
</reference>
<organism evidence="4 5">
    <name type="scientific">Streptomyces rubradiris</name>
    <name type="common">Streptomyces achromogenes subsp. rubradiris</name>
    <dbReference type="NCBI Taxonomy" id="285531"/>
    <lineage>
        <taxon>Bacteria</taxon>
        <taxon>Bacillati</taxon>
        <taxon>Actinomycetota</taxon>
        <taxon>Actinomycetes</taxon>
        <taxon>Kitasatosporales</taxon>
        <taxon>Streptomycetaceae</taxon>
        <taxon>Streptomyces</taxon>
    </lineage>
</organism>
<keyword evidence="2" id="KW-0560">Oxidoreductase</keyword>
<evidence type="ECO:0000256" key="2">
    <source>
        <dbReference type="ARBA" id="ARBA00023002"/>
    </source>
</evidence>
<name>A0ABQ3RDW4_STRRR</name>
<dbReference type="SUPFAM" id="SSF51735">
    <property type="entry name" value="NAD(P)-binding Rossmann-fold domains"/>
    <property type="match status" value="1"/>
</dbReference>
<evidence type="ECO:0000313" key="5">
    <source>
        <dbReference type="Proteomes" id="UP000646738"/>
    </source>
</evidence>
<dbReference type="InterPro" id="IPR051609">
    <property type="entry name" value="NmrA/Isoflavone_reductase-like"/>
</dbReference>
<evidence type="ECO:0000313" key="4">
    <source>
        <dbReference type="EMBL" id="GHI54039.1"/>
    </source>
</evidence>